<evidence type="ECO:0000256" key="2">
    <source>
        <dbReference type="ARBA" id="ARBA00007362"/>
    </source>
</evidence>
<feature type="transmembrane region" description="Helical" evidence="6">
    <location>
        <begin position="88"/>
        <end position="110"/>
    </location>
</feature>
<feature type="transmembrane region" description="Helical" evidence="6">
    <location>
        <begin position="262"/>
        <end position="279"/>
    </location>
</feature>
<gene>
    <name evidence="8" type="ORF">KLA_11885</name>
</gene>
<dbReference type="Proteomes" id="UP000019275">
    <property type="component" value="Unassembled WGS sequence"/>
</dbReference>
<evidence type="ECO:0000256" key="4">
    <source>
        <dbReference type="ARBA" id="ARBA00022989"/>
    </source>
</evidence>
<comment type="similarity">
    <text evidence="2">Belongs to the EamA transporter family.</text>
</comment>
<name>A0ABN0RM93_9FLAO</name>
<feature type="transmembrane region" description="Helical" evidence="6">
    <location>
        <begin position="207"/>
        <end position="225"/>
    </location>
</feature>
<feature type="transmembrane region" description="Helical" evidence="6">
    <location>
        <begin position="117"/>
        <end position="138"/>
    </location>
</feature>
<feature type="transmembrane region" description="Helical" evidence="6">
    <location>
        <begin position="144"/>
        <end position="163"/>
    </location>
</feature>
<feature type="transmembrane region" description="Helical" evidence="6">
    <location>
        <begin position="175"/>
        <end position="195"/>
    </location>
</feature>
<keyword evidence="9" id="KW-1185">Reference proteome</keyword>
<dbReference type="InterPro" id="IPR000620">
    <property type="entry name" value="EamA_dom"/>
</dbReference>
<evidence type="ECO:0000313" key="9">
    <source>
        <dbReference type="Proteomes" id="UP000019275"/>
    </source>
</evidence>
<dbReference type="SUPFAM" id="SSF103481">
    <property type="entry name" value="Multidrug resistance efflux transporter EmrE"/>
    <property type="match status" value="2"/>
</dbReference>
<dbReference type="EMBL" id="ARZX01000015">
    <property type="protein sequence ID" value="EWH13032.1"/>
    <property type="molecule type" value="Genomic_DNA"/>
</dbReference>
<dbReference type="Pfam" id="PF00892">
    <property type="entry name" value="EamA"/>
    <property type="match status" value="2"/>
</dbReference>
<evidence type="ECO:0000313" key="8">
    <source>
        <dbReference type="EMBL" id="EWH13032.1"/>
    </source>
</evidence>
<evidence type="ECO:0000256" key="3">
    <source>
        <dbReference type="ARBA" id="ARBA00022692"/>
    </source>
</evidence>
<sequence length="296" mass="32605">MKKAKVALALGVLCISIFPILVKLNLTPGVISAFYRMAVATVCILPYVLLTKQFKITAKKPFYLAMLCGVIFGLDVAVWNIAIQESTATQATLLTNLSPVWVGVGAFFFLKDKPTNNFWFGTVIAIIGMVMLVGFKTFVALDFNLAFCFAVLSGMLYAVYMLLSKDILNQINVLTFMTTSLVASTIFLGVLSYAINEPFTGFSNAGWLVLLLQGLVCQLLAWLLISYATKHMRATRVSVSLLGQAILASFLAWLFLDEAISTQMVVGGLVLLFGIRITFYQKSIFAKKRVLKRKLS</sequence>
<evidence type="ECO:0000259" key="7">
    <source>
        <dbReference type="Pfam" id="PF00892"/>
    </source>
</evidence>
<evidence type="ECO:0000256" key="6">
    <source>
        <dbReference type="SAM" id="Phobius"/>
    </source>
</evidence>
<dbReference type="RefSeq" id="WP_013620452.1">
    <property type="nucleotide sequence ID" value="NZ_ARZX01000015.1"/>
</dbReference>
<comment type="caution">
    <text evidence="8">The sequence shown here is derived from an EMBL/GenBank/DDBJ whole genome shotgun (WGS) entry which is preliminary data.</text>
</comment>
<keyword evidence="3 6" id="KW-0812">Transmembrane</keyword>
<feature type="transmembrane region" description="Helical" evidence="6">
    <location>
        <begin position="237"/>
        <end position="256"/>
    </location>
</feature>
<evidence type="ECO:0000256" key="1">
    <source>
        <dbReference type="ARBA" id="ARBA00004141"/>
    </source>
</evidence>
<evidence type="ECO:0000256" key="5">
    <source>
        <dbReference type="ARBA" id="ARBA00023136"/>
    </source>
</evidence>
<dbReference type="InterPro" id="IPR037185">
    <property type="entry name" value="EmrE-like"/>
</dbReference>
<dbReference type="PANTHER" id="PTHR32322:SF2">
    <property type="entry name" value="EAMA DOMAIN-CONTAINING PROTEIN"/>
    <property type="match status" value="1"/>
</dbReference>
<feature type="domain" description="EamA" evidence="7">
    <location>
        <begin position="146"/>
        <end position="279"/>
    </location>
</feature>
<keyword evidence="5 6" id="KW-0472">Membrane</keyword>
<proteinExistence type="inferred from homology"/>
<comment type="subcellular location">
    <subcellularLocation>
        <location evidence="1">Membrane</location>
        <topology evidence="1">Multi-pass membrane protein</topology>
    </subcellularLocation>
</comment>
<accession>A0ABN0RM93</accession>
<feature type="transmembrane region" description="Helical" evidence="6">
    <location>
        <begin position="33"/>
        <end position="50"/>
    </location>
</feature>
<organism evidence="8 9">
    <name type="scientific">Cellulophaga geojensis KL-A</name>
    <dbReference type="NCBI Taxonomy" id="1328323"/>
    <lineage>
        <taxon>Bacteria</taxon>
        <taxon>Pseudomonadati</taxon>
        <taxon>Bacteroidota</taxon>
        <taxon>Flavobacteriia</taxon>
        <taxon>Flavobacteriales</taxon>
        <taxon>Flavobacteriaceae</taxon>
        <taxon>Cellulophaga</taxon>
    </lineage>
</organism>
<dbReference type="InterPro" id="IPR050638">
    <property type="entry name" value="AA-Vitamin_Transporters"/>
</dbReference>
<protein>
    <recommendedName>
        <fullName evidence="7">EamA domain-containing protein</fullName>
    </recommendedName>
</protein>
<feature type="domain" description="EamA" evidence="7">
    <location>
        <begin position="7"/>
        <end position="133"/>
    </location>
</feature>
<reference evidence="8 9" key="1">
    <citation type="journal article" date="2014" name="Genome Announc.">
        <title>Draft Genome Sequence of the Carrageenan-Degrading Bacterium Cellulophaga sp. Strain KL-A, Isolated from Decaying Marine Algae.</title>
        <authorList>
            <person name="Shan D."/>
            <person name="Ying J."/>
            <person name="Li X."/>
            <person name="Gao Z."/>
            <person name="Wei G."/>
            <person name="Shao Z."/>
        </authorList>
    </citation>
    <scope>NUCLEOTIDE SEQUENCE [LARGE SCALE GENOMIC DNA]</scope>
    <source>
        <strain evidence="8 9">KL-A</strain>
    </source>
</reference>
<keyword evidence="4 6" id="KW-1133">Transmembrane helix</keyword>
<dbReference type="PANTHER" id="PTHR32322">
    <property type="entry name" value="INNER MEMBRANE TRANSPORTER"/>
    <property type="match status" value="1"/>
</dbReference>
<feature type="transmembrane region" description="Helical" evidence="6">
    <location>
        <begin position="62"/>
        <end position="82"/>
    </location>
</feature>